<keyword evidence="2" id="KW-1185">Reference proteome</keyword>
<organism evidence="1 2">
    <name type="scientific">Leadbetterella byssophila (strain DSM 17132 / JCM 16389 / KACC 11308 / NBRC 106382 / 4M15)</name>
    <dbReference type="NCBI Taxonomy" id="649349"/>
    <lineage>
        <taxon>Bacteria</taxon>
        <taxon>Pseudomonadati</taxon>
        <taxon>Bacteroidota</taxon>
        <taxon>Cytophagia</taxon>
        <taxon>Cytophagales</taxon>
        <taxon>Leadbetterellaceae</taxon>
        <taxon>Leadbetterella</taxon>
    </lineage>
</organism>
<protein>
    <recommendedName>
        <fullName evidence="3">RHS repeat-associated core domain-containing protein</fullName>
    </recommendedName>
</protein>
<evidence type="ECO:0008006" key="3">
    <source>
        <dbReference type="Google" id="ProtNLM"/>
    </source>
</evidence>
<dbReference type="InterPro" id="IPR028208">
    <property type="entry name" value="Effector_pro_NleD-like"/>
</dbReference>
<evidence type="ECO:0000313" key="1">
    <source>
        <dbReference type="EMBL" id="ADQ18954.1"/>
    </source>
</evidence>
<dbReference type="AlphaFoldDB" id="E4RWL4"/>
<accession>E4RWL4</accession>
<reference evidence="1 2" key="2">
    <citation type="journal article" date="2011" name="Stand. Genomic Sci.">
        <title>Complete genome sequence of Leadbetterella byssophila type strain (4M15).</title>
        <authorList>
            <person name="Abt B."/>
            <person name="Teshima H."/>
            <person name="Lucas S."/>
            <person name="Lapidus A."/>
            <person name="Del Rio T.G."/>
            <person name="Nolan M."/>
            <person name="Tice H."/>
            <person name="Cheng J.F."/>
            <person name="Pitluck S."/>
            <person name="Liolios K."/>
            <person name="Pagani I."/>
            <person name="Ivanova N."/>
            <person name="Mavromatis K."/>
            <person name="Pati A."/>
            <person name="Tapia R."/>
            <person name="Han C."/>
            <person name="Goodwin L."/>
            <person name="Chen A."/>
            <person name="Palaniappan K."/>
            <person name="Land M."/>
            <person name="Hauser L."/>
            <person name="Chang Y.J."/>
            <person name="Jeffries C.D."/>
            <person name="Rohde M."/>
            <person name="Goker M."/>
            <person name="Tindall B.J."/>
            <person name="Detter J.C."/>
            <person name="Woyke T."/>
            <person name="Bristow J."/>
            <person name="Eisen J.A."/>
            <person name="Markowitz V."/>
            <person name="Hugenholtz P."/>
            <person name="Klenk H.P."/>
            <person name="Kyrpides N.C."/>
        </authorList>
    </citation>
    <scope>NUCLEOTIDE SEQUENCE [LARGE SCALE GENOMIC DNA]</scope>
    <source>
        <strain evidence="2">DSM 17132 / JCM 16389 / KACC 11308 / NBRC 106382 / 4M15</strain>
    </source>
</reference>
<dbReference type="KEGG" id="lby:Lbys_3297"/>
<name>E4RWL4_LEAB4</name>
<evidence type="ECO:0000313" key="2">
    <source>
        <dbReference type="Proteomes" id="UP000007435"/>
    </source>
</evidence>
<dbReference type="Proteomes" id="UP000007435">
    <property type="component" value="Chromosome"/>
</dbReference>
<proteinExistence type="predicted"/>
<dbReference type="Pfam" id="PF14891">
    <property type="entry name" value="Peptidase_M91"/>
    <property type="match status" value="1"/>
</dbReference>
<sequence>MPLSTYQYAANNPIRYVDINGDSLRVSFLEEGTMLTLNYYNDEKFGWGFYDNSGNYYQGDNAFVKSVTSALARINLGEEGRGMLNNMISANETITIAQGRNVYNEENRMVGFNPLGNASMPTENGFQPSPNFISLAHELAHAEDHLKGTLNQNRTWGGTLTNYAEAEKYSTHRENQFRAEQGQPLRTHYGVMLDNRTNTFLPDPKSRIIDAKGNSIFFKPYNYRKR</sequence>
<dbReference type="HOGENOM" id="CLU_1223467_0_0_10"/>
<dbReference type="RefSeq" id="WP_013409979.1">
    <property type="nucleotide sequence ID" value="NC_014655.1"/>
</dbReference>
<dbReference type="EMBL" id="CP002305">
    <property type="protein sequence ID" value="ADQ18954.1"/>
    <property type="molecule type" value="Genomic_DNA"/>
</dbReference>
<gene>
    <name evidence="1" type="ordered locus">Lbys_3297</name>
</gene>
<dbReference type="eggNOG" id="COG3209">
    <property type="taxonomic scope" value="Bacteria"/>
</dbReference>
<dbReference type="STRING" id="649349.Lbys_3297"/>
<reference key="1">
    <citation type="submission" date="2010-11" db="EMBL/GenBank/DDBJ databases">
        <title>The complete genome of Leadbetterella byssophila DSM 17132.</title>
        <authorList>
            <consortium name="US DOE Joint Genome Institute (JGI-PGF)"/>
            <person name="Lucas S."/>
            <person name="Copeland A."/>
            <person name="Lapidus A."/>
            <person name="Glavina del Rio T."/>
            <person name="Dalin E."/>
            <person name="Tice H."/>
            <person name="Bruce D."/>
            <person name="Goodwin L."/>
            <person name="Pitluck S."/>
            <person name="Kyrpides N."/>
            <person name="Mavromatis K."/>
            <person name="Ivanova N."/>
            <person name="Teshima H."/>
            <person name="Brettin T."/>
            <person name="Detter J.C."/>
            <person name="Han C."/>
            <person name="Tapia R."/>
            <person name="Land M."/>
            <person name="Hauser L."/>
            <person name="Markowitz V."/>
            <person name="Cheng J.-F."/>
            <person name="Hugenholtz P."/>
            <person name="Woyke T."/>
            <person name="Wu D."/>
            <person name="Tindall B."/>
            <person name="Pomrenke H.G."/>
            <person name="Brambilla E."/>
            <person name="Klenk H.-P."/>
            <person name="Eisen J.A."/>
        </authorList>
    </citation>
    <scope>NUCLEOTIDE SEQUENCE [LARGE SCALE GENOMIC DNA]</scope>
    <source>
        <strain>DSM 17132</strain>
    </source>
</reference>